<keyword evidence="9 16" id="KW-0547">Nucleotide-binding</keyword>
<dbReference type="Gene3D" id="3.30.420.40">
    <property type="match status" value="2"/>
</dbReference>
<evidence type="ECO:0000256" key="10">
    <source>
        <dbReference type="ARBA" id="ARBA00022777"/>
    </source>
</evidence>
<keyword evidence="8 16" id="KW-0808">Transferase</keyword>
<feature type="binding site" evidence="16">
    <location>
        <position position="186"/>
    </location>
    <ligand>
        <name>substrate</name>
    </ligand>
</feature>
<dbReference type="NCBIfam" id="TIGR00671">
    <property type="entry name" value="baf"/>
    <property type="match status" value="1"/>
</dbReference>
<reference evidence="18" key="1">
    <citation type="submission" date="2016-10" db="EMBL/GenBank/DDBJ databases">
        <authorList>
            <person name="Varghese N."/>
            <person name="Submissions S."/>
        </authorList>
    </citation>
    <scope>NUCLEOTIDE SEQUENCE [LARGE SCALE GENOMIC DNA]</scope>
    <source>
        <strain evidence="18">DSM 17298</strain>
    </source>
</reference>
<evidence type="ECO:0000256" key="14">
    <source>
        <dbReference type="ARBA" id="ARBA00038036"/>
    </source>
</evidence>
<dbReference type="InterPro" id="IPR004619">
    <property type="entry name" value="Type_III_PanK"/>
</dbReference>
<dbReference type="EC" id="2.7.1.33" evidence="6 16"/>
<evidence type="ECO:0000256" key="12">
    <source>
        <dbReference type="ARBA" id="ARBA00022958"/>
    </source>
</evidence>
<evidence type="ECO:0000256" key="4">
    <source>
        <dbReference type="ARBA" id="ARBA00005225"/>
    </source>
</evidence>
<comment type="caution">
    <text evidence="16">Lacks conserved residue(s) required for the propagation of feature annotation.</text>
</comment>
<keyword evidence="7 16" id="KW-0963">Cytoplasm</keyword>
<dbReference type="Proteomes" id="UP000236736">
    <property type="component" value="Unassembled WGS sequence"/>
</dbReference>
<comment type="cofactor">
    <cofactor evidence="2">
        <name>K(+)</name>
        <dbReference type="ChEBI" id="CHEBI:29103"/>
    </cofactor>
</comment>
<dbReference type="GO" id="GO:0015937">
    <property type="term" value="P:coenzyme A biosynthetic process"/>
    <property type="evidence" value="ECO:0007669"/>
    <property type="project" value="UniProtKB-UniRule"/>
</dbReference>
<feature type="binding site" evidence="16">
    <location>
        <position position="131"/>
    </location>
    <ligand>
        <name>K(+)</name>
        <dbReference type="ChEBI" id="CHEBI:29103"/>
    </ligand>
</feature>
<protein>
    <recommendedName>
        <fullName evidence="15 16">Type III pantothenate kinase</fullName>
        <ecNumber evidence="6 16">2.7.1.33</ecNumber>
    </recommendedName>
    <alternativeName>
        <fullName evidence="16">PanK-III</fullName>
    </alternativeName>
    <alternativeName>
        <fullName evidence="16">Pantothenic acid kinase</fullName>
    </alternativeName>
</protein>
<dbReference type="PANTHER" id="PTHR34265:SF1">
    <property type="entry name" value="TYPE III PANTOTHENATE KINASE"/>
    <property type="match status" value="1"/>
</dbReference>
<feature type="binding site" evidence="16">
    <location>
        <begin position="109"/>
        <end position="112"/>
    </location>
    <ligand>
        <name>substrate</name>
    </ligand>
</feature>
<keyword evidence="13 16" id="KW-0173">Coenzyme A biosynthesis</keyword>
<dbReference type="STRING" id="1120964.GCA_001313265_05464"/>
<keyword evidence="10 16" id="KW-0418">Kinase</keyword>
<evidence type="ECO:0000256" key="6">
    <source>
        <dbReference type="ARBA" id="ARBA00012102"/>
    </source>
</evidence>
<evidence type="ECO:0000256" key="3">
    <source>
        <dbReference type="ARBA" id="ARBA00004496"/>
    </source>
</evidence>
<comment type="function">
    <text evidence="16">Catalyzes the phosphorylation of pantothenate (Pan), the first step in CoA biosynthesis.</text>
</comment>
<evidence type="ECO:0000256" key="1">
    <source>
        <dbReference type="ARBA" id="ARBA00001206"/>
    </source>
</evidence>
<keyword evidence="11 16" id="KW-0067">ATP-binding</keyword>
<dbReference type="SUPFAM" id="SSF53067">
    <property type="entry name" value="Actin-like ATPase domain"/>
    <property type="match status" value="2"/>
</dbReference>
<dbReference type="CDD" id="cd24015">
    <property type="entry name" value="ASKHA_NBD_PanK-III"/>
    <property type="match status" value="1"/>
</dbReference>
<dbReference type="UniPathway" id="UPA00241">
    <property type="reaction ID" value="UER00352"/>
</dbReference>
<evidence type="ECO:0000256" key="9">
    <source>
        <dbReference type="ARBA" id="ARBA00022741"/>
    </source>
</evidence>
<accession>A0A1H5XU01</accession>
<comment type="similarity">
    <text evidence="14 16">Belongs to the type III pantothenate kinase family.</text>
</comment>
<comment type="cofactor">
    <cofactor evidence="16">
        <name>NH4(+)</name>
        <dbReference type="ChEBI" id="CHEBI:28938"/>
    </cofactor>
    <cofactor evidence="16">
        <name>K(+)</name>
        <dbReference type="ChEBI" id="CHEBI:29103"/>
    </cofactor>
    <text evidence="16">A monovalent cation. Ammonium or potassium.</text>
</comment>
<dbReference type="EMBL" id="FNVR01000015">
    <property type="protein sequence ID" value="SEG15133.1"/>
    <property type="molecule type" value="Genomic_DNA"/>
</dbReference>
<dbReference type="RefSeq" id="WP_103925320.1">
    <property type="nucleotide sequence ID" value="NZ_FNVR01000015.1"/>
</dbReference>
<evidence type="ECO:0000256" key="15">
    <source>
        <dbReference type="ARBA" id="ARBA00040883"/>
    </source>
</evidence>
<evidence type="ECO:0000256" key="11">
    <source>
        <dbReference type="ARBA" id="ARBA00022840"/>
    </source>
</evidence>
<dbReference type="GO" id="GO:0046872">
    <property type="term" value="F:metal ion binding"/>
    <property type="evidence" value="ECO:0007669"/>
    <property type="project" value="UniProtKB-KW"/>
</dbReference>
<comment type="subunit">
    <text evidence="5 16">Homodimer.</text>
</comment>
<dbReference type="HAMAP" id="MF_01274">
    <property type="entry name" value="Pantothen_kinase_3"/>
    <property type="match status" value="1"/>
</dbReference>
<dbReference type="InterPro" id="IPR043129">
    <property type="entry name" value="ATPase_NBD"/>
</dbReference>
<dbReference type="PANTHER" id="PTHR34265">
    <property type="entry name" value="TYPE III PANTOTHENATE KINASE"/>
    <property type="match status" value="1"/>
</dbReference>
<comment type="catalytic activity">
    <reaction evidence="1 16">
        <text>(R)-pantothenate + ATP = (R)-4'-phosphopantothenate + ADP + H(+)</text>
        <dbReference type="Rhea" id="RHEA:16373"/>
        <dbReference type="ChEBI" id="CHEBI:10986"/>
        <dbReference type="ChEBI" id="CHEBI:15378"/>
        <dbReference type="ChEBI" id="CHEBI:29032"/>
        <dbReference type="ChEBI" id="CHEBI:30616"/>
        <dbReference type="ChEBI" id="CHEBI:456216"/>
        <dbReference type="EC" id="2.7.1.33"/>
    </reaction>
</comment>
<comment type="subcellular location">
    <subcellularLocation>
        <location evidence="3 16">Cytoplasm</location>
    </subcellularLocation>
</comment>
<evidence type="ECO:0000256" key="13">
    <source>
        <dbReference type="ARBA" id="ARBA00022993"/>
    </source>
</evidence>
<evidence type="ECO:0000256" key="5">
    <source>
        <dbReference type="ARBA" id="ARBA00011738"/>
    </source>
</evidence>
<sequence length="256" mass="28054">MFLAIDAGNSNVVFALFDQRSGKWTNQFRLETKTPRLISQLSKKVPLYFIEHGIQLSQIEKIGFSSVVPEVNFIISQFCKNFFGLEPYLISPKSYPKLPVKSLRPNEIGSDLMCNVVAAFSKHRSPVIIVDFGTALTFTAVDKKGEILGVNIVPGLQTAIKALFSNTSKLPEVELSLPDSALGKNTIHAIQAGVLYGYTGLVKGMIEAIEEETKLKFTIIATGGLAAILTTLENTFDEVDRNLTLEGLRLISEANS</sequence>
<evidence type="ECO:0000313" key="17">
    <source>
        <dbReference type="EMBL" id="SEG15133.1"/>
    </source>
</evidence>
<keyword evidence="16" id="KW-0479">Metal-binding</keyword>
<feature type="binding site" evidence="16">
    <location>
        <begin position="6"/>
        <end position="13"/>
    </location>
    <ligand>
        <name>ATP</name>
        <dbReference type="ChEBI" id="CHEBI:30616"/>
    </ligand>
</feature>
<dbReference type="GO" id="GO:0005524">
    <property type="term" value="F:ATP binding"/>
    <property type="evidence" value="ECO:0007669"/>
    <property type="project" value="UniProtKB-UniRule"/>
</dbReference>
<keyword evidence="18" id="KW-1185">Reference proteome</keyword>
<dbReference type="GO" id="GO:0004594">
    <property type="term" value="F:pantothenate kinase activity"/>
    <property type="evidence" value="ECO:0007669"/>
    <property type="project" value="UniProtKB-UniRule"/>
</dbReference>
<evidence type="ECO:0000256" key="16">
    <source>
        <dbReference type="HAMAP-Rule" id="MF_01274"/>
    </source>
</evidence>
<name>A0A1H5XU01_9BACT</name>
<dbReference type="NCBIfam" id="NF009855">
    <property type="entry name" value="PRK13321.1"/>
    <property type="match status" value="1"/>
</dbReference>
<comment type="pathway">
    <text evidence="4 16">Cofactor biosynthesis; coenzyme A biosynthesis; CoA from (R)-pantothenate: step 1/5.</text>
</comment>
<evidence type="ECO:0000256" key="8">
    <source>
        <dbReference type="ARBA" id="ARBA00022679"/>
    </source>
</evidence>
<organism evidence="17 18">
    <name type="scientific">Algoriphagus boritolerans DSM 17298 = JCM 18970</name>
    <dbReference type="NCBI Taxonomy" id="1120964"/>
    <lineage>
        <taxon>Bacteria</taxon>
        <taxon>Pseudomonadati</taxon>
        <taxon>Bacteroidota</taxon>
        <taxon>Cytophagia</taxon>
        <taxon>Cytophagales</taxon>
        <taxon>Cyclobacteriaceae</taxon>
        <taxon>Algoriphagus</taxon>
    </lineage>
</organism>
<evidence type="ECO:0000256" key="7">
    <source>
        <dbReference type="ARBA" id="ARBA00022490"/>
    </source>
</evidence>
<evidence type="ECO:0000256" key="2">
    <source>
        <dbReference type="ARBA" id="ARBA00001958"/>
    </source>
</evidence>
<gene>
    <name evidence="16" type="primary">coaX</name>
    <name evidence="17" type="ORF">SAMN03080598_02673</name>
</gene>
<dbReference type="AlphaFoldDB" id="A0A1H5XU01"/>
<dbReference type="GO" id="GO:0005737">
    <property type="term" value="C:cytoplasm"/>
    <property type="evidence" value="ECO:0007669"/>
    <property type="project" value="UniProtKB-SubCell"/>
</dbReference>
<evidence type="ECO:0000313" key="18">
    <source>
        <dbReference type="Proteomes" id="UP000236736"/>
    </source>
</evidence>
<dbReference type="Pfam" id="PF03309">
    <property type="entry name" value="Pan_kinase"/>
    <property type="match status" value="1"/>
</dbReference>
<feature type="active site" description="Proton acceptor" evidence="16">
    <location>
        <position position="111"/>
    </location>
</feature>
<proteinExistence type="inferred from homology"/>
<keyword evidence="12 16" id="KW-0630">Potassium</keyword>
<feature type="binding site" evidence="16">
    <location>
        <position position="134"/>
    </location>
    <ligand>
        <name>ATP</name>
        <dbReference type="ChEBI" id="CHEBI:30616"/>
    </ligand>
</feature>
<dbReference type="OrthoDB" id="9804707at2"/>